<dbReference type="KEGG" id="mpd:MCP_0210"/>
<evidence type="ECO:0000313" key="8">
    <source>
        <dbReference type="Proteomes" id="UP000001882"/>
    </source>
</evidence>
<keyword evidence="5" id="KW-0472">Membrane</keyword>
<reference evidence="8" key="3">
    <citation type="journal article" date="2011" name="PLoS ONE">
        <title>Genome sequence of a mesophilic hydrogenotrophic methanogen Methanocella paludicola, the first cultivated representative of the order Methanocellales.</title>
        <authorList>
            <person name="Sakai S."/>
            <person name="Takaki Y."/>
            <person name="Shimamura S."/>
            <person name="Sekine M."/>
            <person name="Tajima T."/>
            <person name="Kosugi H."/>
            <person name="Ichikawa N."/>
            <person name="Tasumi E."/>
            <person name="Hiraki A.T."/>
            <person name="Shimizu A."/>
            <person name="Kato Y."/>
            <person name="Nishiko R."/>
            <person name="Mori K."/>
            <person name="Fujita N."/>
            <person name="Imachi H."/>
            <person name="Takai K."/>
        </authorList>
    </citation>
    <scope>NUCLEOTIDE SEQUENCE [LARGE SCALE GENOMIC DNA]</scope>
    <source>
        <strain evidence="8">DSM 17711 / JCM 13418 / NBRC 101707 / SANAE</strain>
    </source>
</reference>
<evidence type="ECO:0000256" key="5">
    <source>
        <dbReference type="ARBA" id="ARBA00023136"/>
    </source>
</evidence>
<dbReference type="STRING" id="304371.MCP_0210"/>
<gene>
    <name evidence="7" type="ordered locus">MCP_0210</name>
</gene>
<keyword evidence="8" id="KW-1185">Reference proteome</keyword>
<evidence type="ECO:0000313" key="7">
    <source>
        <dbReference type="EMBL" id="BAI60282.1"/>
    </source>
</evidence>
<dbReference type="InterPro" id="IPR029044">
    <property type="entry name" value="Nucleotide-diphossugar_trans"/>
</dbReference>
<sequence>MDFSIIVPAFNEEKRIRACLESIKAQHTAHSYELIVSDSGSTDGTVSIAREYTDKVVVCKEKGTARARNEGAKLAGGDILVFIDSDTIVSPDYIDTVARAFKDPRLLAASCAFKFTRRSPKLLGAEYVTNAYYVLRSAFHAATLPGFNVCIRREAFEKLGGFRLCHLEDLDMSIKLRKMGRTKYLPRRVVVTSSRRLEQDGVLGTLKYYGDLFEASQGRRLGFEPVKLGESKFDDYVHRE</sequence>
<dbReference type="PANTHER" id="PTHR43646:SF2">
    <property type="entry name" value="GLYCOSYLTRANSFERASE 2-LIKE DOMAIN-CONTAINING PROTEIN"/>
    <property type="match status" value="1"/>
</dbReference>
<name>D1YV10_METPS</name>
<keyword evidence="2" id="KW-1003">Cell membrane</keyword>
<dbReference type="AlphaFoldDB" id="D1YV10"/>
<keyword evidence="4" id="KW-0808">Transferase</keyword>
<dbReference type="Proteomes" id="UP000001882">
    <property type="component" value="Chromosome"/>
</dbReference>
<dbReference type="GeneID" id="8680350"/>
<keyword evidence="3" id="KW-0328">Glycosyltransferase</keyword>
<dbReference type="Pfam" id="PF00535">
    <property type="entry name" value="Glycos_transf_2"/>
    <property type="match status" value="1"/>
</dbReference>
<feature type="domain" description="Glycosyltransferase 2-like" evidence="6">
    <location>
        <begin position="4"/>
        <end position="159"/>
    </location>
</feature>
<evidence type="ECO:0000256" key="4">
    <source>
        <dbReference type="ARBA" id="ARBA00022679"/>
    </source>
</evidence>
<dbReference type="eggNOG" id="arCOG01386">
    <property type="taxonomic scope" value="Archaea"/>
</dbReference>
<evidence type="ECO:0000256" key="1">
    <source>
        <dbReference type="ARBA" id="ARBA00004236"/>
    </source>
</evidence>
<evidence type="ECO:0000256" key="3">
    <source>
        <dbReference type="ARBA" id="ARBA00022676"/>
    </source>
</evidence>
<dbReference type="GO" id="GO:0005886">
    <property type="term" value="C:plasma membrane"/>
    <property type="evidence" value="ECO:0007669"/>
    <property type="project" value="UniProtKB-SubCell"/>
</dbReference>
<dbReference type="SUPFAM" id="SSF53448">
    <property type="entry name" value="Nucleotide-diphospho-sugar transferases"/>
    <property type="match status" value="1"/>
</dbReference>
<comment type="subcellular location">
    <subcellularLocation>
        <location evidence="1">Cell membrane</location>
    </subcellularLocation>
</comment>
<dbReference type="CAZy" id="GT2">
    <property type="family name" value="Glycosyltransferase Family 2"/>
</dbReference>
<dbReference type="OrthoDB" id="46222at2157"/>
<dbReference type="PANTHER" id="PTHR43646">
    <property type="entry name" value="GLYCOSYLTRANSFERASE"/>
    <property type="match status" value="1"/>
</dbReference>
<reference evidence="7 8" key="2">
    <citation type="journal article" date="2008" name="Int. J. Syst. Evol. Microbiol.">
        <title>Methanocella paludicola gen. nov., sp. nov., a methane-producing archaeon, the first isolate of the lineage 'Rice Cluster I', and proposal of the new archaeal order Methanocellales ord. nov.</title>
        <authorList>
            <person name="Sakai S."/>
            <person name="Imachi H."/>
            <person name="Hanada S."/>
            <person name="Ohashi A."/>
            <person name="Harada H."/>
            <person name="Kamagata Y."/>
        </authorList>
    </citation>
    <scope>NUCLEOTIDE SEQUENCE [LARGE SCALE GENOMIC DNA]</scope>
    <source>
        <strain evidence="8">DSM 17711 / JCM 13418 / NBRC 101707 / SANAE</strain>
    </source>
</reference>
<dbReference type="InterPro" id="IPR001173">
    <property type="entry name" value="Glyco_trans_2-like"/>
</dbReference>
<organism evidence="7 8">
    <name type="scientific">Methanocella paludicola (strain DSM 17711 / JCM 13418 / NBRC 101707 / SANAE)</name>
    <dbReference type="NCBI Taxonomy" id="304371"/>
    <lineage>
        <taxon>Archaea</taxon>
        <taxon>Methanobacteriati</taxon>
        <taxon>Methanobacteriota</taxon>
        <taxon>Stenosarchaea group</taxon>
        <taxon>Methanomicrobia</taxon>
        <taxon>Methanocellales</taxon>
        <taxon>Methanocellaceae</taxon>
        <taxon>Methanocella</taxon>
    </lineage>
</organism>
<accession>D1YV10</accession>
<dbReference type="Gene3D" id="3.90.550.10">
    <property type="entry name" value="Spore Coat Polysaccharide Biosynthesis Protein SpsA, Chain A"/>
    <property type="match status" value="1"/>
</dbReference>
<evidence type="ECO:0000259" key="6">
    <source>
        <dbReference type="Pfam" id="PF00535"/>
    </source>
</evidence>
<dbReference type="GO" id="GO:0016757">
    <property type="term" value="F:glycosyltransferase activity"/>
    <property type="evidence" value="ECO:0007669"/>
    <property type="project" value="UniProtKB-KW"/>
</dbReference>
<evidence type="ECO:0000256" key="2">
    <source>
        <dbReference type="ARBA" id="ARBA00022475"/>
    </source>
</evidence>
<dbReference type="InParanoid" id="D1YV10"/>
<dbReference type="EMBL" id="AP011532">
    <property type="protein sequence ID" value="BAI60282.1"/>
    <property type="molecule type" value="Genomic_DNA"/>
</dbReference>
<protein>
    <submittedName>
        <fullName evidence="7">Glycosyltransferase</fullName>
    </submittedName>
</protein>
<dbReference type="RefSeq" id="WP_012898962.1">
    <property type="nucleotide sequence ID" value="NC_013665.1"/>
</dbReference>
<reference evidence="7 8" key="1">
    <citation type="journal article" date="2007" name="Appl. Environ. Microbiol.">
        <title>Isolation of key methanogens for global methane emission from rice paddy fields: a novel isolate affiliated with the clone cluster rice cluster I.</title>
        <authorList>
            <person name="Sakai S."/>
            <person name="Imachi H."/>
            <person name="Sekiguchi Y."/>
            <person name="Ohashi A."/>
            <person name="Harada H."/>
            <person name="Kamagata Y."/>
        </authorList>
    </citation>
    <scope>NUCLEOTIDE SEQUENCE [LARGE SCALE GENOMIC DNA]</scope>
    <source>
        <strain evidence="8">DSM 17711 / JCM 13418 / NBRC 101707 / SANAE</strain>
    </source>
</reference>
<proteinExistence type="predicted"/>